<sequence>AVDISKKAIKIAKKNAHLNGVNIIFKIGDLLDPLEDIRADVIISNPPYVSEIEFKSLDDDVKKFEPKKALIAKDSGLEFYKKIEKQIFKYTKPKAKLFFEIGFSQKKDVLKIFSDKKYVLKHVIKDFSKKDRFFFVEIE</sequence>
<dbReference type="GO" id="GO:0008757">
    <property type="term" value="F:S-adenosylmethionine-dependent methyltransferase activity"/>
    <property type="evidence" value="ECO:0007669"/>
    <property type="project" value="UniProtKB-ARBA"/>
</dbReference>
<evidence type="ECO:0000259" key="1">
    <source>
        <dbReference type="Pfam" id="PF05175"/>
    </source>
</evidence>
<dbReference type="InterPro" id="IPR007848">
    <property type="entry name" value="Small_mtfrase_dom"/>
</dbReference>
<organism evidence="2">
    <name type="scientific">marine sediment metagenome</name>
    <dbReference type="NCBI Taxonomy" id="412755"/>
    <lineage>
        <taxon>unclassified sequences</taxon>
        <taxon>metagenomes</taxon>
        <taxon>ecological metagenomes</taxon>
    </lineage>
</organism>
<reference evidence="2" key="1">
    <citation type="journal article" date="2015" name="Nature">
        <title>Complex archaea that bridge the gap between prokaryotes and eukaryotes.</title>
        <authorList>
            <person name="Spang A."/>
            <person name="Saw J.H."/>
            <person name="Jorgensen S.L."/>
            <person name="Zaremba-Niedzwiedzka K."/>
            <person name="Martijn J."/>
            <person name="Lind A.E."/>
            <person name="van Eijk R."/>
            <person name="Schleper C."/>
            <person name="Guy L."/>
            <person name="Ettema T.J."/>
        </authorList>
    </citation>
    <scope>NUCLEOTIDE SEQUENCE</scope>
</reference>
<dbReference type="Pfam" id="PF05175">
    <property type="entry name" value="MTS"/>
    <property type="match status" value="1"/>
</dbReference>
<dbReference type="GO" id="GO:0032259">
    <property type="term" value="P:methylation"/>
    <property type="evidence" value="ECO:0007669"/>
    <property type="project" value="InterPro"/>
</dbReference>
<dbReference type="PANTHER" id="PTHR18895">
    <property type="entry name" value="HEMK METHYLTRANSFERASE"/>
    <property type="match status" value="1"/>
</dbReference>
<evidence type="ECO:0000313" key="2">
    <source>
        <dbReference type="EMBL" id="KKK46329.1"/>
    </source>
</evidence>
<dbReference type="InterPro" id="IPR050320">
    <property type="entry name" value="N5-glutamine_MTase"/>
</dbReference>
<feature type="domain" description="Methyltransferase small" evidence="1">
    <location>
        <begin position="2"/>
        <end position="53"/>
    </location>
</feature>
<dbReference type="InterPro" id="IPR029063">
    <property type="entry name" value="SAM-dependent_MTases_sf"/>
</dbReference>
<gene>
    <name evidence="2" type="ORF">LCGC14_3164100</name>
</gene>
<dbReference type="GO" id="GO:0003676">
    <property type="term" value="F:nucleic acid binding"/>
    <property type="evidence" value="ECO:0007669"/>
    <property type="project" value="InterPro"/>
</dbReference>
<dbReference type="AlphaFoldDB" id="A0A0F8XWE8"/>
<dbReference type="EMBL" id="LAZR01070018">
    <property type="protein sequence ID" value="KKK46329.1"/>
    <property type="molecule type" value="Genomic_DNA"/>
</dbReference>
<feature type="non-terminal residue" evidence="2">
    <location>
        <position position="1"/>
    </location>
</feature>
<proteinExistence type="predicted"/>
<comment type="caution">
    <text evidence="2">The sequence shown here is derived from an EMBL/GenBank/DDBJ whole genome shotgun (WGS) entry which is preliminary data.</text>
</comment>
<dbReference type="SUPFAM" id="SSF53335">
    <property type="entry name" value="S-adenosyl-L-methionine-dependent methyltransferases"/>
    <property type="match status" value="1"/>
</dbReference>
<dbReference type="PROSITE" id="PS00092">
    <property type="entry name" value="N6_MTASE"/>
    <property type="match status" value="1"/>
</dbReference>
<dbReference type="Gene3D" id="3.40.50.150">
    <property type="entry name" value="Vaccinia Virus protein VP39"/>
    <property type="match status" value="1"/>
</dbReference>
<protein>
    <recommendedName>
        <fullName evidence="1">Methyltransferase small domain-containing protein</fullName>
    </recommendedName>
</protein>
<dbReference type="PANTHER" id="PTHR18895:SF74">
    <property type="entry name" value="MTRF1L RELEASE FACTOR GLUTAMINE METHYLTRANSFERASE"/>
    <property type="match status" value="1"/>
</dbReference>
<name>A0A0F8XWE8_9ZZZZ</name>
<dbReference type="InterPro" id="IPR002052">
    <property type="entry name" value="DNA_methylase_N6_adenine_CS"/>
</dbReference>
<accession>A0A0F8XWE8</accession>